<keyword evidence="3" id="KW-1185">Reference proteome</keyword>
<accession>A0A9Q0XI37</accession>
<keyword evidence="1" id="KW-0732">Signal</keyword>
<evidence type="ECO:0000313" key="2">
    <source>
        <dbReference type="EMBL" id="KAJ7312145.1"/>
    </source>
</evidence>
<dbReference type="EMBL" id="JAPFRF010000013">
    <property type="protein sequence ID" value="KAJ7312145.1"/>
    <property type="molecule type" value="Genomic_DNA"/>
</dbReference>
<feature type="signal peptide" evidence="1">
    <location>
        <begin position="1"/>
        <end position="23"/>
    </location>
</feature>
<name>A0A9Q0XI37_9SAUR</name>
<gene>
    <name evidence="2" type="ORF">JRQ81_006489</name>
</gene>
<organism evidence="2 3">
    <name type="scientific">Phrynocephalus forsythii</name>
    <dbReference type="NCBI Taxonomy" id="171643"/>
    <lineage>
        <taxon>Eukaryota</taxon>
        <taxon>Metazoa</taxon>
        <taxon>Chordata</taxon>
        <taxon>Craniata</taxon>
        <taxon>Vertebrata</taxon>
        <taxon>Euteleostomi</taxon>
        <taxon>Lepidosauria</taxon>
        <taxon>Squamata</taxon>
        <taxon>Bifurcata</taxon>
        <taxon>Unidentata</taxon>
        <taxon>Episquamata</taxon>
        <taxon>Toxicofera</taxon>
        <taxon>Iguania</taxon>
        <taxon>Acrodonta</taxon>
        <taxon>Agamidae</taxon>
        <taxon>Agaminae</taxon>
        <taxon>Phrynocephalus</taxon>
    </lineage>
</organism>
<sequence length="121" mass="14173">MSILAHLHLYYQLFLLFFPESLCVVEQKNMTSLKFSGICCFFKISLRHTRCDIHIYLEGETSYEWLVLPLTSTGKEQDLTGNNCVDTRAIWQKIRISRWPSTPEPHVPCEGPRLLRRRKSS</sequence>
<reference evidence="2" key="1">
    <citation type="journal article" date="2023" name="DNA Res.">
        <title>Chromosome-level genome assembly of Phrynocephalus forsythii using third-generation DNA sequencing and Hi-C analysis.</title>
        <authorList>
            <person name="Qi Y."/>
            <person name="Zhao W."/>
            <person name="Zhao Y."/>
            <person name="Niu C."/>
            <person name="Cao S."/>
            <person name="Zhang Y."/>
        </authorList>
    </citation>
    <scope>NUCLEOTIDE SEQUENCE</scope>
    <source>
        <tissue evidence="2">Muscle</tissue>
    </source>
</reference>
<proteinExistence type="predicted"/>
<feature type="chain" id="PRO_5040269720" description="Secreted protein" evidence="1">
    <location>
        <begin position="24"/>
        <end position="121"/>
    </location>
</feature>
<dbReference type="AlphaFoldDB" id="A0A9Q0XI37"/>
<comment type="caution">
    <text evidence="2">The sequence shown here is derived from an EMBL/GenBank/DDBJ whole genome shotgun (WGS) entry which is preliminary data.</text>
</comment>
<dbReference type="Proteomes" id="UP001142489">
    <property type="component" value="Unassembled WGS sequence"/>
</dbReference>
<evidence type="ECO:0000256" key="1">
    <source>
        <dbReference type="SAM" id="SignalP"/>
    </source>
</evidence>
<protein>
    <recommendedName>
        <fullName evidence="4">Secreted protein</fullName>
    </recommendedName>
</protein>
<evidence type="ECO:0000313" key="3">
    <source>
        <dbReference type="Proteomes" id="UP001142489"/>
    </source>
</evidence>
<evidence type="ECO:0008006" key="4">
    <source>
        <dbReference type="Google" id="ProtNLM"/>
    </source>
</evidence>